<reference evidence="2" key="1">
    <citation type="journal article" date="2020" name="Stud. Mycol.">
        <title>101 Dothideomycetes genomes: a test case for predicting lifestyles and emergence of pathogens.</title>
        <authorList>
            <person name="Haridas S."/>
            <person name="Albert R."/>
            <person name="Binder M."/>
            <person name="Bloem J."/>
            <person name="Labutti K."/>
            <person name="Salamov A."/>
            <person name="Andreopoulos B."/>
            <person name="Baker S."/>
            <person name="Barry K."/>
            <person name="Bills G."/>
            <person name="Bluhm B."/>
            <person name="Cannon C."/>
            <person name="Castanera R."/>
            <person name="Culley D."/>
            <person name="Daum C."/>
            <person name="Ezra D."/>
            <person name="Gonzalez J."/>
            <person name="Henrissat B."/>
            <person name="Kuo A."/>
            <person name="Liang C."/>
            <person name="Lipzen A."/>
            <person name="Lutzoni F."/>
            <person name="Magnuson J."/>
            <person name="Mondo S."/>
            <person name="Nolan M."/>
            <person name="Ohm R."/>
            <person name="Pangilinan J."/>
            <person name="Park H.-J."/>
            <person name="Ramirez L."/>
            <person name="Alfaro M."/>
            <person name="Sun H."/>
            <person name="Tritt A."/>
            <person name="Yoshinaga Y."/>
            <person name="Zwiers L.-H."/>
            <person name="Turgeon B."/>
            <person name="Goodwin S."/>
            <person name="Spatafora J."/>
            <person name="Crous P."/>
            <person name="Grigoriev I."/>
        </authorList>
    </citation>
    <scope>NUCLEOTIDE SEQUENCE</scope>
    <source>
        <strain evidence="2">CBS 123094</strain>
    </source>
</reference>
<accession>A0A6A5WDB3</accession>
<dbReference type="AlphaFoldDB" id="A0A6A5WDB3"/>
<proteinExistence type="predicted"/>
<keyword evidence="1" id="KW-0732">Signal</keyword>
<feature type="signal peptide" evidence="1">
    <location>
        <begin position="1"/>
        <end position="18"/>
    </location>
</feature>
<evidence type="ECO:0000313" key="3">
    <source>
        <dbReference type="Proteomes" id="UP000799779"/>
    </source>
</evidence>
<evidence type="ECO:0000313" key="2">
    <source>
        <dbReference type="EMBL" id="KAF1999850.1"/>
    </source>
</evidence>
<sequence>MWSALVTLFILTVRAVSAKDGLIDWTKTPGGGPSTLRGCAQYAYNDSARGGGSVNGYLGCTTNACVCRTDLIDKAHDHIQYIVELNCGTDAEVDIQAAIKIYNDYCSANGFPIPGYTYVITQTIEPPTETPLSAESSALAVASITSDQPPTDATLTQTINNIITVTAPPTARITVVVSSANLRSHIFPWFRLFCGVTFIPFKYSFGLP</sequence>
<feature type="chain" id="PRO_5025673658" evidence="1">
    <location>
        <begin position="19"/>
        <end position="208"/>
    </location>
</feature>
<dbReference type="OrthoDB" id="5428043at2759"/>
<evidence type="ECO:0000256" key="1">
    <source>
        <dbReference type="SAM" id="SignalP"/>
    </source>
</evidence>
<organism evidence="2 3">
    <name type="scientific">Amniculicola lignicola CBS 123094</name>
    <dbReference type="NCBI Taxonomy" id="1392246"/>
    <lineage>
        <taxon>Eukaryota</taxon>
        <taxon>Fungi</taxon>
        <taxon>Dikarya</taxon>
        <taxon>Ascomycota</taxon>
        <taxon>Pezizomycotina</taxon>
        <taxon>Dothideomycetes</taxon>
        <taxon>Pleosporomycetidae</taxon>
        <taxon>Pleosporales</taxon>
        <taxon>Amniculicolaceae</taxon>
        <taxon>Amniculicola</taxon>
    </lineage>
</organism>
<name>A0A6A5WDB3_9PLEO</name>
<gene>
    <name evidence="2" type="ORF">P154DRAFT_522936</name>
</gene>
<protein>
    <submittedName>
        <fullName evidence="2">Uncharacterized protein</fullName>
    </submittedName>
</protein>
<dbReference type="Proteomes" id="UP000799779">
    <property type="component" value="Unassembled WGS sequence"/>
</dbReference>
<keyword evidence="3" id="KW-1185">Reference proteome</keyword>
<dbReference type="EMBL" id="ML977592">
    <property type="protein sequence ID" value="KAF1999850.1"/>
    <property type="molecule type" value="Genomic_DNA"/>
</dbReference>